<evidence type="ECO:0000313" key="6">
    <source>
        <dbReference type="Proteomes" id="UP001196870"/>
    </source>
</evidence>
<evidence type="ECO:0000256" key="2">
    <source>
        <dbReference type="ARBA" id="ARBA00023125"/>
    </source>
</evidence>
<organism evidence="5 6">
    <name type="scientific">Plastoroseomonas hellenica</name>
    <dbReference type="NCBI Taxonomy" id="2687306"/>
    <lineage>
        <taxon>Bacteria</taxon>
        <taxon>Pseudomonadati</taxon>
        <taxon>Pseudomonadota</taxon>
        <taxon>Alphaproteobacteria</taxon>
        <taxon>Acetobacterales</taxon>
        <taxon>Acetobacteraceae</taxon>
        <taxon>Plastoroseomonas</taxon>
    </lineage>
</organism>
<dbReference type="PRINTS" id="PR00032">
    <property type="entry name" value="HTHARAC"/>
</dbReference>
<evidence type="ECO:0000313" key="5">
    <source>
        <dbReference type="EMBL" id="MBR0667380.1"/>
    </source>
</evidence>
<dbReference type="Pfam" id="PF12833">
    <property type="entry name" value="HTH_18"/>
    <property type="match status" value="1"/>
</dbReference>
<dbReference type="SMART" id="SM00342">
    <property type="entry name" value="HTH_ARAC"/>
    <property type="match status" value="1"/>
</dbReference>
<feature type="domain" description="HTH araC/xylS-type" evidence="4">
    <location>
        <begin position="192"/>
        <end position="290"/>
    </location>
</feature>
<name>A0ABS5F5H6_9PROT</name>
<keyword evidence="1" id="KW-0805">Transcription regulation</keyword>
<accession>A0ABS5F5H6</accession>
<keyword evidence="3" id="KW-0804">Transcription</keyword>
<protein>
    <submittedName>
        <fullName evidence="5">Helix-turn-helix transcriptional regulator</fullName>
    </submittedName>
</protein>
<dbReference type="PROSITE" id="PS00041">
    <property type="entry name" value="HTH_ARAC_FAMILY_1"/>
    <property type="match status" value="1"/>
</dbReference>
<comment type="caution">
    <text evidence="5">The sequence shown here is derived from an EMBL/GenBank/DDBJ whole genome shotgun (WGS) entry which is preliminary data.</text>
</comment>
<dbReference type="Gene3D" id="1.10.10.60">
    <property type="entry name" value="Homeodomain-like"/>
    <property type="match status" value="2"/>
</dbReference>
<gene>
    <name evidence="5" type="ORF">GXW71_23695</name>
</gene>
<dbReference type="InterPro" id="IPR018062">
    <property type="entry name" value="HTH_AraC-typ_CS"/>
</dbReference>
<dbReference type="InterPro" id="IPR009057">
    <property type="entry name" value="Homeodomain-like_sf"/>
</dbReference>
<keyword evidence="6" id="KW-1185">Reference proteome</keyword>
<dbReference type="InterPro" id="IPR018060">
    <property type="entry name" value="HTH_AraC"/>
</dbReference>
<evidence type="ECO:0000259" key="4">
    <source>
        <dbReference type="PROSITE" id="PS01124"/>
    </source>
</evidence>
<reference evidence="6" key="1">
    <citation type="journal article" date="2021" name="Syst. Appl. Microbiol.">
        <title>Roseomonas hellenica sp. nov., isolated from roots of wild-growing Alkanna tinctoria.</title>
        <authorList>
            <person name="Rat A."/>
            <person name="Naranjo H.D."/>
            <person name="Lebbe L."/>
            <person name="Cnockaert M."/>
            <person name="Krigas N."/>
            <person name="Grigoriadou K."/>
            <person name="Maloupa E."/>
            <person name="Willems A."/>
        </authorList>
    </citation>
    <scope>NUCLEOTIDE SEQUENCE [LARGE SCALE GENOMIC DNA]</scope>
    <source>
        <strain evidence="6">LMG 31523</strain>
    </source>
</reference>
<evidence type="ECO:0000256" key="1">
    <source>
        <dbReference type="ARBA" id="ARBA00023015"/>
    </source>
</evidence>
<evidence type="ECO:0000256" key="3">
    <source>
        <dbReference type="ARBA" id="ARBA00023163"/>
    </source>
</evidence>
<dbReference type="SUPFAM" id="SSF46689">
    <property type="entry name" value="Homeodomain-like"/>
    <property type="match status" value="2"/>
</dbReference>
<dbReference type="PANTHER" id="PTHR46796">
    <property type="entry name" value="HTH-TYPE TRANSCRIPTIONAL ACTIVATOR RHAS-RELATED"/>
    <property type="match status" value="1"/>
</dbReference>
<dbReference type="PROSITE" id="PS01124">
    <property type="entry name" value="HTH_ARAC_FAMILY_2"/>
    <property type="match status" value="1"/>
</dbReference>
<sequence length="290" mass="31494">MDPGPEAGYVRMLEPRSEAWRSAAWGMGIFDTARRPFAALVEGRMRTPQHLLLVTLRGGARRLEVTTECGHRYDGADRAGAVSFVPAHCGRHLRMHGVRSEWASIAFRPEAMDAILGADARGPLAIAAFTNVEDGFLAGLVGEFRRHLDEDGTLDPLYADSMGIAAARYLARRFGRPATPAPAAKLAPWQLRRIEALVEARLGEEIRIAELAAAIGLSAGHFHRAFRATTGKTPLAHVTEARIRRAIGIAATEPLSVAELALRVGFASPSHFARLFRRATGVAPSRLRRG</sequence>
<proteinExistence type="predicted"/>
<dbReference type="InterPro" id="IPR020449">
    <property type="entry name" value="Tscrpt_reg_AraC-type_HTH"/>
</dbReference>
<dbReference type="Proteomes" id="UP001196870">
    <property type="component" value="Unassembled WGS sequence"/>
</dbReference>
<dbReference type="RefSeq" id="WP_211855160.1">
    <property type="nucleotide sequence ID" value="NZ_JAAGBB010000034.1"/>
</dbReference>
<dbReference type="PANTHER" id="PTHR46796:SF6">
    <property type="entry name" value="ARAC SUBFAMILY"/>
    <property type="match status" value="1"/>
</dbReference>
<keyword evidence="2" id="KW-0238">DNA-binding</keyword>
<dbReference type="EMBL" id="JAAGBB010000034">
    <property type="protein sequence ID" value="MBR0667380.1"/>
    <property type="molecule type" value="Genomic_DNA"/>
</dbReference>
<dbReference type="InterPro" id="IPR050204">
    <property type="entry name" value="AraC_XylS_family_regulators"/>
</dbReference>